<accession>A0A1I8P5J4</accession>
<keyword evidence="1" id="KW-0472">Membrane</keyword>
<evidence type="ECO:0000313" key="2">
    <source>
        <dbReference type="EnsemblMetazoa" id="SCAU004970-PA"/>
    </source>
</evidence>
<name>A0A1I8P5J4_STOCA</name>
<sequence length="81" mass="8915">MFDTISYIPTILAYIFISLLVTILGFIVIYVSHKIYVTIYDNLPVAQLSPSSSTKITQKIKTMSQPSALVCGPMGRKSKTG</sequence>
<keyword evidence="3" id="KW-1185">Reference proteome</keyword>
<organism evidence="2 3">
    <name type="scientific">Stomoxys calcitrans</name>
    <name type="common">Stable fly</name>
    <name type="synonym">Conops calcitrans</name>
    <dbReference type="NCBI Taxonomy" id="35570"/>
    <lineage>
        <taxon>Eukaryota</taxon>
        <taxon>Metazoa</taxon>
        <taxon>Ecdysozoa</taxon>
        <taxon>Arthropoda</taxon>
        <taxon>Hexapoda</taxon>
        <taxon>Insecta</taxon>
        <taxon>Pterygota</taxon>
        <taxon>Neoptera</taxon>
        <taxon>Endopterygota</taxon>
        <taxon>Diptera</taxon>
        <taxon>Brachycera</taxon>
        <taxon>Muscomorpha</taxon>
        <taxon>Muscoidea</taxon>
        <taxon>Muscidae</taxon>
        <taxon>Stomoxys</taxon>
    </lineage>
</organism>
<evidence type="ECO:0000256" key="1">
    <source>
        <dbReference type="SAM" id="Phobius"/>
    </source>
</evidence>
<gene>
    <name evidence="2" type="primary">106088603</name>
</gene>
<feature type="transmembrane region" description="Helical" evidence="1">
    <location>
        <begin position="6"/>
        <end position="31"/>
    </location>
</feature>
<dbReference type="Proteomes" id="UP000095300">
    <property type="component" value="Unassembled WGS sequence"/>
</dbReference>
<reference evidence="2" key="1">
    <citation type="submission" date="2020-05" db="UniProtKB">
        <authorList>
            <consortium name="EnsemblMetazoa"/>
        </authorList>
    </citation>
    <scope>IDENTIFICATION</scope>
    <source>
        <strain evidence="2">USDA</strain>
    </source>
</reference>
<dbReference type="OrthoDB" id="7832966at2759"/>
<proteinExistence type="predicted"/>
<protein>
    <submittedName>
        <fullName evidence="2">Uncharacterized protein</fullName>
    </submittedName>
</protein>
<evidence type="ECO:0000313" key="3">
    <source>
        <dbReference type="Proteomes" id="UP000095300"/>
    </source>
</evidence>
<dbReference type="VEuPathDB" id="VectorBase:SCAU004970"/>
<dbReference type="EnsemblMetazoa" id="SCAU004970-RA">
    <property type="protein sequence ID" value="SCAU004970-PA"/>
    <property type="gene ID" value="SCAU004970"/>
</dbReference>
<dbReference type="AlphaFoldDB" id="A0A1I8P5J4"/>
<keyword evidence="1" id="KW-1133">Transmembrane helix</keyword>
<keyword evidence="1" id="KW-0812">Transmembrane</keyword>